<dbReference type="Proteomes" id="UP001432322">
    <property type="component" value="Unassembled WGS sequence"/>
</dbReference>
<dbReference type="EMBL" id="BTSY01000004">
    <property type="protein sequence ID" value="GMT24535.1"/>
    <property type="molecule type" value="Genomic_DNA"/>
</dbReference>
<evidence type="ECO:0000313" key="3">
    <source>
        <dbReference type="Proteomes" id="UP001432322"/>
    </source>
</evidence>
<feature type="non-terminal residue" evidence="2">
    <location>
        <position position="1"/>
    </location>
</feature>
<keyword evidence="3" id="KW-1185">Reference proteome</keyword>
<gene>
    <name evidence="2" type="ORF">PFISCL1PPCAC_15832</name>
</gene>
<proteinExistence type="predicted"/>
<dbReference type="AlphaFoldDB" id="A0AAV5W1D7"/>
<evidence type="ECO:0000256" key="1">
    <source>
        <dbReference type="SAM" id="MobiDB-lite"/>
    </source>
</evidence>
<feature type="compositionally biased region" description="Polar residues" evidence="1">
    <location>
        <begin position="1"/>
        <end position="10"/>
    </location>
</feature>
<evidence type="ECO:0000313" key="2">
    <source>
        <dbReference type="EMBL" id="GMT24535.1"/>
    </source>
</evidence>
<name>A0AAV5W1D7_9BILA</name>
<accession>A0AAV5W1D7</accession>
<reference evidence="2" key="1">
    <citation type="submission" date="2023-10" db="EMBL/GenBank/DDBJ databases">
        <title>Genome assembly of Pristionchus species.</title>
        <authorList>
            <person name="Yoshida K."/>
            <person name="Sommer R.J."/>
        </authorList>
    </citation>
    <scope>NUCLEOTIDE SEQUENCE</scope>
    <source>
        <strain evidence="2">RS5133</strain>
    </source>
</reference>
<sequence length="213" mass="23210">VSSAASTARSDQMEEYGKMLDAQRRIDDMQLNEEDDGEESLVEMTALSETGVALSDYGTYFSCISTCYADSETCDELTTSELTEDLISVYSDHDESEIDVECPTYFAASQFGNAMAMDSIEAMDKLPGFVPVPVDFDTFSLTPLALRVVEKISTVDEFTARAGDTDSCTTSPYHDYYKEAGLEKADITSYVQAPSQTDVTVALPDDGLCEGPT</sequence>
<feature type="region of interest" description="Disordered" evidence="1">
    <location>
        <begin position="1"/>
        <end position="23"/>
    </location>
</feature>
<protein>
    <submittedName>
        <fullName evidence="2">Uncharacterized protein</fullName>
    </submittedName>
</protein>
<feature type="compositionally biased region" description="Basic and acidic residues" evidence="1">
    <location>
        <begin position="11"/>
        <end position="23"/>
    </location>
</feature>
<comment type="caution">
    <text evidence="2">The sequence shown here is derived from an EMBL/GenBank/DDBJ whole genome shotgun (WGS) entry which is preliminary data.</text>
</comment>
<organism evidence="2 3">
    <name type="scientific">Pristionchus fissidentatus</name>
    <dbReference type="NCBI Taxonomy" id="1538716"/>
    <lineage>
        <taxon>Eukaryota</taxon>
        <taxon>Metazoa</taxon>
        <taxon>Ecdysozoa</taxon>
        <taxon>Nematoda</taxon>
        <taxon>Chromadorea</taxon>
        <taxon>Rhabditida</taxon>
        <taxon>Rhabditina</taxon>
        <taxon>Diplogasteromorpha</taxon>
        <taxon>Diplogasteroidea</taxon>
        <taxon>Neodiplogasteridae</taxon>
        <taxon>Pristionchus</taxon>
    </lineage>
</organism>